<dbReference type="PROSITE" id="PS51257">
    <property type="entry name" value="PROKAR_LIPOPROTEIN"/>
    <property type="match status" value="1"/>
</dbReference>
<evidence type="ECO:0000256" key="5">
    <source>
        <dbReference type="ARBA" id="ARBA00023288"/>
    </source>
</evidence>
<keyword evidence="3" id="KW-0472">Membrane</keyword>
<evidence type="ECO:0000259" key="6">
    <source>
        <dbReference type="Pfam" id="PF05433"/>
    </source>
</evidence>
<evidence type="ECO:0000256" key="1">
    <source>
        <dbReference type="ARBA" id="ARBA00004459"/>
    </source>
</evidence>
<evidence type="ECO:0000313" key="8">
    <source>
        <dbReference type="Proteomes" id="UP001410394"/>
    </source>
</evidence>
<evidence type="ECO:0000256" key="2">
    <source>
        <dbReference type="ARBA" id="ARBA00022729"/>
    </source>
</evidence>
<evidence type="ECO:0000256" key="3">
    <source>
        <dbReference type="ARBA" id="ARBA00023136"/>
    </source>
</evidence>
<keyword evidence="8" id="KW-1185">Reference proteome</keyword>
<evidence type="ECO:0000256" key="4">
    <source>
        <dbReference type="ARBA" id="ARBA00023139"/>
    </source>
</evidence>
<comment type="caution">
    <text evidence="7">The sequence shown here is derived from an EMBL/GenBank/DDBJ whole genome shotgun (WGS) entry which is preliminary data.</text>
</comment>
<dbReference type="EMBL" id="JBDIVE010000003">
    <property type="protein sequence ID" value="MEN3068239.1"/>
    <property type="molecule type" value="Genomic_DNA"/>
</dbReference>
<comment type="subcellular location">
    <subcellularLocation>
        <location evidence="1">Cell outer membrane</location>
        <topology evidence="1">Lipid-anchor</topology>
    </subcellularLocation>
</comment>
<evidence type="ECO:0000313" key="7">
    <source>
        <dbReference type="EMBL" id="MEN3068239.1"/>
    </source>
</evidence>
<proteinExistence type="predicted"/>
<dbReference type="Proteomes" id="UP001410394">
    <property type="component" value="Unassembled WGS sequence"/>
</dbReference>
<sequence>MNTKVLLAVLAIPLVLGTTGCVSSKAGDVYSRDEARRVMTFREGTLVGVKKVKLEGTKSGIGTGAGAVVGGVAGSTMGQGKGAIVGAVVGAVAGGIVGAIGEEGLTREEALELTVKLDNGDNIIVVQGMGEDKFTSGERVRVVYSNGTTRVTH</sequence>
<accession>A0ABU9YWV4</accession>
<reference evidence="7 8" key="1">
    <citation type="journal article" date="2018" name="Int. J. Syst. Evol. Microbiol.">
        <title>Uliginosibacterium sediminicola sp. nov., isolated from freshwater sediment.</title>
        <authorList>
            <person name="Hwang W.M."/>
            <person name="Kim S.M."/>
            <person name="Kang K."/>
            <person name="Ahn T.Y."/>
        </authorList>
    </citation>
    <scope>NUCLEOTIDE SEQUENCE [LARGE SCALE GENOMIC DNA]</scope>
    <source>
        <strain evidence="7 8">M1-21</strain>
    </source>
</reference>
<name>A0ABU9YWV4_9RHOO</name>
<dbReference type="Pfam" id="PF05433">
    <property type="entry name" value="Rick_17kDa_Anti"/>
    <property type="match status" value="1"/>
</dbReference>
<dbReference type="PANTHER" id="PTHR35603">
    <property type="match status" value="1"/>
</dbReference>
<dbReference type="InterPro" id="IPR008816">
    <property type="entry name" value="Gly_zipper_2TM_dom"/>
</dbReference>
<organism evidence="7 8">
    <name type="scientific">Uliginosibacterium sediminicola</name>
    <dbReference type="NCBI Taxonomy" id="2024550"/>
    <lineage>
        <taxon>Bacteria</taxon>
        <taxon>Pseudomonadati</taxon>
        <taxon>Pseudomonadota</taxon>
        <taxon>Betaproteobacteria</taxon>
        <taxon>Rhodocyclales</taxon>
        <taxon>Zoogloeaceae</taxon>
        <taxon>Uliginosibacterium</taxon>
    </lineage>
</organism>
<keyword evidence="5" id="KW-0449">Lipoprotein</keyword>
<protein>
    <submittedName>
        <fullName evidence="7">Glycine zipper 2TM domain-containing protein</fullName>
    </submittedName>
</protein>
<dbReference type="PANTHER" id="PTHR35603:SF1">
    <property type="entry name" value="OUTER MEMBRANE LIPOPROTEIN SLYB"/>
    <property type="match status" value="1"/>
</dbReference>
<feature type="domain" description="Glycine zipper 2TM" evidence="6">
    <location>
        <begin position="61"/>
        <end position="99"/>
    </location>
</feature>
<dbReference type="InterPro" id="IPR051407">
    <property type="entry name" value="Bact_OM_lipoprot/Surf_antigen"/>
</dbReference>
<gene>
    <name evidence="7" type="ORF">ABDB84_07085</name>
</gene>
<keyword evidence="2" id="KW-0732">Signal</keyword>
<dbReference type="RefSeq" id="WP_345919009.1">
    <property type="nucleotide sequence ID" value="NZ_JBDIVE010000003.1"/>
</dbReference>
<keyword evidence="4" id="KW-0564">Palmitate</keyword>